<reference evidence="2" key="2">
    <citation type="submission" date="2011-06" db="EMBL/GenBank/DDBJ databases">
        <title>The complete genome sequence of Alicyclobacillus acidocaldarius sp. Tc-4-1.</title>
        <authorList>
            <person name="Chen Y."/>
            <person name="He Y."/>
            <person name="Dong Z."/>
            <person name="Hu S."/>
        </authorList>
    </citation>
    <scope>NUCLEOTIDE SEQUENCE [LARGE SCALE GENOMIC DNA]</scope>
    <source>
        <strain evidence="2">Tc-4-1</strain>
    </source>
</reference>
<dbReference type="STRING" id="1048834.TC41_2510"/>
<proteinExistence type="predicted"/>
<dbReference type="AlphaFoldDB" id="F8IH54"/>
<accession>F8IH54</accession>
<sequence length="104" mass="12088">MITLPEKLFQEIEDFRFDYRYQSRSDAVLALIRTGLRFKAFVRDISESDFEHADYQQVSVESDPNVVNDMLRRGWVLLSVGFLHNANGEDAPRFVLGFPKSKTE</sequence>
<evidence type="ECO:0000313" key="2">
    <source>
        <dbReference type="Proteomes" id="UP000000292"/>
    </source>
</evidence>
<dbReference type="CDD" id="cd22231">
    <property type="entry name" value="RHH_NikR_HicB-like"/>
    <property type="match status" value="1"/>
</dbReference>
<dbReference type="KEGG" id="aad:TC41_2510"/>
<dbReference type="eggNOG" id="COG0864">
    <property type="taxonomic scope" value="Bacteria"/>
</dbReference>
<gene>
    <name evidence="1" type="ordered locus">TC41_2510</name>
</gene>
<evidence type="ECO:0000313" key="1">
    <source>
        <dbReference type="EMBL" id="AEJ44408.1"/>
    </source>
</evidence>
<organism evidence="1 2">
    <name type="scientific">Alicyclobacillus acidocaldarius (strain Tc-4-1)</name>
    <name type="common">Bacillus acidocaldarius</name>
    <dbReference type="NCBI Taxonomy" id="1048834"/>
    <lineage>
        <taxon>Bacteria</taxon>
        <taxon>Bacillati</taxon>
        <taxon>Bacillota</taxon>
        <taxon>Bacilli</taxon>
        <taxon>Bacillales</taxon>
        <taxon>Alicyclobacillaceae</taxon>
        <taxon>Alicyclobacillus</taxon>
    </lineage>
</organism>
<dbReference type="PATRIC" id="fig|1048834.4.peg.2370"/>
<dbReference type="EMBL" id="CP002902">
    <property type="protein sequence ID" value="AEJ44408.1"/>
    <property type="molecule type" value="Genomic_DNA"/>
</dbReference>
<protein>
    <submittedName>
        <fullName evidence="1">Putative transcriptional regulator, CopG family</fullName>
    </submittedName>
</protein>
<reference evidence="1 2" key="1">
    <citation type="journal article" date="2011" name="J. Bacteriol.">
        <title>Complete Genome Sequence of Alicyclobacillus acidocaldarius Strain Tc-4-1.</title>
        <authorList>
            <person name="Chen Y."/>
            <person name="He Y."/>
            <person name="Zhang B."/>
            <person name="Yang J."/>
            <person name="Li W."/>
            <person name="Dong Z."/>
            <person name="Hu S."/>
        </authorList>
    </citation>
    <scope>NUCLEOTIDE SEQUENCE [LARGE SCALE GENOMIC DNA]</scope>
    <source>
        <strain evidence="1 2">Tc-4-1</strain>
    </source>
</reference>
<dbReference type="HOGENOM" id="CLU_2244247_0_0_9"/>
<name>F8IH54_ALIAT</name>
<dbReference type="Proteomes" id="UP000000292">
    <property type="component" value="Chromosome"/>
</dbReference>